<dbReference type="EnsemblMetazoa" id="GPPI042484-RA">
    <property type="protein sequence ID" value="GPPI042484-PA"/>
    <property type="gene ID" value="GPPI042484"/>
</dbReference>
<reference evidence="2" key="1">
    <citation type="submission" date="2015-01" db="EMBL/GenBank/DDBJ databases">
        <authorList>
            <person name="Aksoy S."/>
            <person name="Warren W."/>
            <person name="Wilson R.K."/>
        </authorList>
    </citation>
    <scope>NUCLEOTIDE SEQUENCE [LARGE SCALE GENOMIC DNA]</scope>
    <source>
        <strain evidence="2">IAEA</strain>
    </source>
</reference>
<name>A0A1B0BW89_9MUSC</name>
<sequence length="93" mass="10562">MKLPKKVEKINDFVSVSSEQLYILLYLKSCLLKVDRVLRDKRKVCISALTSRFRGLRKSHSNENAESPGVISSGSFCMTTTLVYNSPSLIVWH</sequence>
<dbReference type="AlphaFoldDB" id="A0A1B0BW89"/>
<evidence type="ECO:0000313" key="2">
    <source>
        <dbReference type="Proteomes" id="UP000092460"/>
    </source>
</evidence>
<dbReference type="Proteomes" id="UP000092460">
    <property type="component" value="Unassembled WGS sequence"/>
</dbReference>
<organism evidence="1 2">
    <name type="scientific">Glossina palpalis gambiensis</name>
    <dbReference type="NCBI Taxonomy" id="67801"/>
    <lineage>
        <taxon>Eukaryota</taxon>
        <taxon>Metazoa</taxon>
        <taxon>Ecdysozoa</taxon>
        <taxon>Arthropoda</taxon>
        <taxon>Hexapoda</taxon>
        <taxon>Insecta</taxon>
        <taxon>Pterygota</taxon>
        <taxon>Neoptera</taxon>
        <taxon>Endopterygota</taxon>
        <taxon>Diptera</taxon>
        <taxon>Brachycera</taxon>
        <taxon>Muscomorpha</taxon>
        <taxon>Hippoboscoidea</taxon>
        <taxon>Glossinidae</taxon>
        <taxon>Glossina</taxon>
    </lineage>
</organism>
<dbReference type="EMBL" id="JXJN01021671">
    <property type="status" value="NOT_ANNOTATED_CDS"/>
    <property type="molecule type" value="Genomic_DNA"/>
</dbReference>
<proteinExistence type="predicted"/>
<evidence type="ECO:0000313" key="1">
    <source>
        <dbReference type="EnsemblMetazoa" id="GPPI042484-PA"/>
    </source>
</evidence>
<protein>
    <submittedName>
        <fullName evidence="1">Uncharacterized protein</fullName>
    </submittedName>
</protein>
<reference evidence="1" key="2">
    <citation type="submission" date="2020-05" db="UniProtKB">
        <authorList>
            <consortium name="EnsemblMetazoa"/>
        </authorList>
    </citation>
    <scope>IDENTIFICATION</scope>
    <source>
        <strain evidence="1">IAEA</strain>
    </source>
</reference>
<dbReference type="VEuPathDB" id="VectorBase:GPPI042484"/>
<keyword evidence="2" id="KW-1185">Reference proteome</keyword>
<accession>A0A1B0BW89</accession>